<dbReference type="Proteomes" id="UP001163321">
    <property type="component" value="Chromosome 8"/>
</dbReference>
<name>A0ACC0VMN7_9STRA</name>
<reference evidence="1 2" key="1">
    <citation type="journal article" date="2022" name="bioRxiv">
        <title>The genome of the oomycete Peronosclerospora sorghi, a cosmopolitan pathogen of maize and sorghum, is inflated with dispersed pseudogenes.</title>
        <authorList>
            <person name="Fletcher K."/>
            <person name="Martin F."/>
            <person name="Isakeit T."/>
            <person name="Cavanaugh K."/>
            <person name="Magill C."/>
            <person name="Michelmore R."/>
        </authorList>
    </citation>
    <scope>NUCLEOTIDE SEQUENCE [LARGE SCALE GENOMIC DNA]</scope>
    <source>
        <strain evidence="1">P6</strain>
    </source>
</reference>
<organism evidence="1 2">
    <name type="scientific">Peronosclerospora sorghi</name>
    <dbReference type="NCBI Taxonomy" id="230839"/>
    <lineage>
        <taxon>Eukaryota</taxon>
        <taxon>Sar</taxon>
        <taxon>Stramenopiles</taxon>
        <taxon>Oomycota</taxon>
        <taxon>Peronosporomycetes</taxon>
        <taxon>Peronosporales</taxon>
        <taxon>Peronosporaceae</taxon>
        <taxon>Peronosclerospora</taxon>
    </lineage>
</organism>
<evidence type="ECO:0000313" key="2">
    <source>
        <dbReference type="Proteomes" id="UP001163321"/>
    </source>
</evidence>
<protein>
    <submittedName>
        <fullName evidence="1">Uncharacterized protein</fullName>
    </submittedName>
</protein>
<dbReference type="EMBL" id="CM047587">
    <property type="protein sequence ID" value="KAI9907220.1"/>
    <property type="molecule type" value="Genomic_DNA"/>
</dbReference>
<accession>A0ACC0VMN7</accession>
<evidence type="ECO:0000313" key="1">
    <source>
        <dbReference type="EMBL" id="KAI9907220.1"/>
    </source>
</evidence>
<keyword evidence="2" id="KW-1185">Reference proteome</keyword>
<proteinExistence type="predicted"/>
<comment type="caution">
    <text evidence="1">The sequence shown here is derived from an EMBL/GenBank/DDBJ whole genome shotgun (WGS) entry which is preliminary data.</text>
</comment>
<gene>
    <name evidence="1" type="ORF">PsorP6_016615</name>
</gene>
<sequence>MDKKAKHFDVTEEIKEHVDKQGIVLGVEDITNHRYNGTTKQWELLISWLYYSGRVKDFFWEPLEYMKADFPAMVRA</sequence>